<dbReference type="InterPro" id="IPR008978">
    <property type="entry name" value="HSP20-like_chaperone"/>
</dbReference>
<evidence type="ECO:0000256" key="1">
    <source>
        <dbReference type="PROSITE-ProRule" id="PRU00285"/>
    </source>
</evidence>
<sequence length="161" mass="17900">MVQDTNTALDRLGSFFPMERETGWDGPMDVRREDERFVVQMDVPGVDPGAVDVSVEDGYLTVRAERSSQREDKDEGWVVRERSHHAVVRRLALDDSVDVDAITADLTDGVLTLTLPLAAGAKPRKVSVAISEGKERELGAGSESRHHHLGDVLRRWKKKVA</sequence>
<reference evidence="4 5" key="1">
    <citation type="submission" date="2018-04" db="EMBL/GenBank/DDBJ databases">
        <title>Genome of Nocardioides gansuensis WSJ-1.</title>
        <authorList>
            <person name="Wu S."/>
            <person name="Wang G."/>
        </authorList>
    </citation>
    <scope>NUCLEOTIDE SEQUENCE [LARGE SCALE GENOMIC DNA]</scope>
    <source>
        <strain evidence="4 5">WSJ-1</strain>
    </source>
</reference>
<dbReference type="CDD" id="cd06464">
    <property type="entry name" value="ACD_sHsps-like"/>
    <property type="match status" value="1"/>
</dbReference>
<dbReference type="Proteomes" id="UP000246018">
    <property type="component" value="Unassembled WGS sequence"/>
</dbReference>
<dbReference type="RefSeq" id="WP_116571350.1">
    <property type="nucleotide sequence ID" value="NZ_QDGZ01000002.1"/>
</dbReference>
<dbReference type="Pfam" id="PF00011">
    <property type="entry name" value="HSP20"/>
    <property type="match status" value="1"/>
</dbReference>
<dbReference type="EMBL" id="QDGZ01000002">
    <property type="protein sequence ID" value="PVG83876.1"/>
    <property type="molecule type" value="Genomic_DNA"/>
</dbReference>
<organism evidence="4 5">
    <name type="scientific">Nocardioides gansuensis</name>
    <dbReference type="NCBI Taxonomy" id="2138300"/>
    <lineage>
        <taxon>Bacteria</taxon>
        <taxon>Bacillati</taxon>
        <taxon>Actinomycetota</taxon>
        <taxon>Actinomycetes</taxon>
        <taxon>Propionibacteriales</taxon>
        <taxon>Nocardioidaceae</taxon>
        <taxon>Nocardioides</taxon>
    </lineage>
</organism>
<gene>
    <name evidence="4" type="ORF">DDE18_06135</name>
</gene>
<dbReference type="OrthoDB" id="3855217at2"/>
<dbReference type="AlphaFoldDB" id="A0A2T8FDT6"/>
<dbReference type="InterPro" id="IPR031107">
    <property type="entry name" value="Small_HSP"/>
</dbReference>
<evidence type="ECO:0000256" key="2">
    <source>
        <dbReference type="RuleBase" id="RU003616"/>
    </source>
</evidence>
<keyword evidence="5" id="KW-1185">Reference proteome</keyword>
<accession>A0A2T8FDT6</accession>
<dbReference type="InterPro" id="IPR002068">
    <property type="entry name" value="A-crystallin/Hsp20_dom"/>
</dbReference>
<comment type="caution">
    <text evidence="4">The sequence shown here is derived from an EMBL/GenBank/DDBJ whole genome shotgun (WGS) entry which is preliminary data.</text>
</comment>
<proteinExistence type="inferred from homology"/>
<evidence type="ECO:0000313" key="4">
    <source>
        <dbReference type="EMBL" id="PVG83876.1"/>
    </source>
</evidence>
<comment type="similarity">
    <text evidence="1 2">Belongs to the small heat shock protein (HSP20) family.</text>
</comment>
<protein>
    <submittedName>
        <fullName evidence="4">Heat-shock protein Hsp20</fullName>
    </submittedName>
</protein>
<dbReference type="Gene3D" id="2.60.40.790">
    <property type="match status" value="1"/>
</dbReference>
<dbReference type="SUPFAM" id="SSF49764">
    <property type="entry name" value="HSP20-like chaperones"/>
    <property type="match status" value="1"/>
</dbReference>
<evidence type="ECO:0000259" key="3">
    <source>
        <dbReference type="PROSITE" id="PS01031"/>
    </source>
</evidence>
<dbReference type="PANTHER" id="PTHR11527">
    <property type="entry name" value="HEAT-SHOCK PROTEIN 20 FAMILY MEMBER"/>
    <property type="match status" value="1"/>
</dbReference>
<feature type="domain" description="SHSP" evidence="3">
    <location>
        <begin position="19"/>
        <end position="131"/>
    </location>
</feature>
<name>A0A2T8FDT6_9ACTN</name>
<dbReference type="PROSITE" id="PS01031">
    <property type="entry name" value="SHSP"/>
    <property type="match status" value="1"/>
</dbReference>
<evidence type="ECO:0000313" key="5">
    <source>
        <dbReference type="Proteomes" id="UP000246018"/>
    </source>
</evidence>